<accession>A0A0C3MDG1</accession>
<dbReference type="RefSeq" id="WP_041503256.1">
    <property type="nucleotide sequence ID" value="NZ_JPIT01000018.1"/>
</dbReference>
<evidence type="ECO:0000313" key="4">
    <source>
        <dbReference type="Proteomes" id="UP000031980"/>
    </source>
</evidence>
<dbReference type="AlphaFoldDB" id="A0A0C3MDG1"/>
<sequence>MKQFIIIIGICVVGLYGCHDMKIGYLKTDKAEYSPASMEVRRELNPYREPDRTILKTGADWASAEIGGVLGTNPIMYSLEGVRATDGGDAELFKEQVRVIGGGRVYFPSKDIKAPNGTYVLTIRVSNDSYTAVLKDVFTVVIKEK</sequence>
<organism evidence="1 4">
    <name type="scientific">Sanguibacteroides justesenii</name>
    <dbReference type="NCBI Taxonomy" id="1547597"/>
    <lineage>
        <taxon>Bacteria</taxon>
        <taxon>Pseudomonadati</taxon>
        <taxon>Bacteroidota</taxon>
        <taxon>Bacteroidia</taxon>
        <taxon>Bacteroidales</taxon>
        <taxon>Porphyromonadaceae</taxon>
        <taxon>Sanguibacteroides</taxon>
    </lineage>
</organism>
<name>A0A0C3MDG1_9PORP</name>
<evidence type="ECO:0000313" key="3">
    <source>
        <dbReference type="Proteomes" id="UP000031937"/>
    </source>
</evidence>
<evidence type="ECO:0000313" key="2">
    <source>
        <dbReference type="EMBL" id="KIO45306.1"/>
    </source>
</evidence>
<evidence type="ECO:0000313" key="1">
    <source>
        <dbReference type="EMBL" id="KIO44438.1"/>
    </source>
</evidence>
<protein>
    <recommendedName>
        <fullName evidence="5">DUF5007 domain-containing protein</fullName>
    </recommendedName>
</protein>
<proteinExistence type="predicted"/>
<dbReference type="Proteomes" id="UP000031980">
    <property type="component" value="Unassembled WGS sequence"/>
</dbReference>
<reference evidence="1 4" key="1">
    <citation type="submission" date="2014-07" db="EMBL/GenBank/DDBJ databases">
        <title>Porphyromonadaceae bacterium OUH 308042 = ATCC BAA-2681 = DSM 28342 draft genome.</title>
        <authorList>
            <person name="Sydenham T.V."/>
            <person name="Hasman H."/>
            <person name="Justensen U.S."/>
        </authorList>
    </citation>
    <scope>NUCLEOTIDE SEQUENCE [LARGE SCALE GENOMIC DNA]</scope>
    <source>
        <strain evidence="1 4">OUH 308042</strain>
    </source>
</reference>
<dbReference type="EMBL" id="JPIT01000018">
    <property type="protein sequence ID" value="KIO45306.1"/>
    <property type="molecule type" value="Genomic_DNA"/>
</dbReference>
<dbReference type="EMBL" id="JPIU01000039">
    <property type="protein sequence ID" value="KIO44438.1"/>
    <property type="molecule type" value="Genomic_DNA"/>
</dbReference>
<dbReference type="PROSITE" id="PS51257">
    <property type="entry name" value="PROKAR_LIPOPROTEIN"/>
    <property type="match status" value="1"/>
</dbReference>
<dbReference type="OrthoDB" id="1096881at2"/>
<gene>
    <name evidence="1" type="ORF">BA92_09565</name>
    <name evidence="2" type="ORF">IE90_07760</name>
</gene>
<dbReference type="Proteomes" id="UP000031937">
    <property type="component" value="Unassembled WGS sequence"/>
</dbReference>
<keyword evidence="4" id="KW-1185">Reference proteome</keyword>
<comment type="caution">
    <text evidence="1">The sequence shown here is derived from an EMBL/GenBank/DDBJ whole genome shotgun (WGS) entry which is preliminary data.</text>
</comment>
<reference evidence="2 3" key="2">
    <citation type="submission" date="2014-07" db="EMBL/GenBank/DDBJ databases">
        <title>Porphyromonadaceae bacterium OUH 334697 = ATCC BAA-2682 = DSM 28341 draft genome.</title>
        <authorList>
            <person name="Sydenham T.V."/>
            <person name="Hasman H."/>
            <person name="Justesen U.S."/>
        </authorList>
    </citation>
    <scope>NUCLEOTIDE SEQUENCE [LARGE SCALE GENOMIC DNA]</scope>
    <source>
        <strain evidence="2 3">OUH 334697</strain>
    </source>
</reference>
<evidence type="ECO:0008006" key="5">
    <source>
        <dbReference type="Google" id="ProtNLM"/>
    </source>
</evidence>